<protein>
    <submittedName>
        <fullName evidence="1">Uncharacterized protein</fullName>
    </submittedName>
</protein>
<dbReference type="Proteomes" id="UP000886885">
    <property type="component" value="Chromosome 11A"/>
</dbReference>
<keyword evidence="2" id="KW-1185">Reference proteome</keyword>
<accession>A0A8X7YSA9</accession>
<dbReference type="EMBL" id="JAAWWB010000021">
    <property type="protein sequence ID" value="KAG6756344.1"/>
    <property type="molecule type" value="Genomic_DNA"/>
</dbReference>
<dbReference type="AlphaFoldDB" id="A0A8X7YSA9"/>
<evidence type="ECO:0000313" key="2">
    <source>
        <dbReference type="Proteomes" id="UP000886885"/>
    </source>
</evidence>
<organism evidence="1 2">
    <name type="scientific">Populus tomentosa</name>
    <name type="common">Chinese white poplar</name>
    <dbReference type="NCBI Taxonomy" id="118781"/>
    <lineage>
        <taxon>Eukaryota</taxon>
        <taxon>Viridiplantae</taxon>
        <taxon>Streptophyta</taxon>
        <taxon>Embryophyta</taxon>
        <taxon>Tracheophyta</taxon>
        <taxon>Spermatophyta</taxon>
        <taxon>Magnoliopsida</taxon>
        <taxon>eudicotyledons</taxon>
        <taxon>Gunneridae</taxon>
        <taxon>Pentapetalae</taxon>
        <taxon>rosids</taxon>
        <taxon>fabids</taxon>
        <taxon>Malpighiales</taxon>
        <taxon>Salicaceae</taxon>
        <taxon>Saliceae</taxon>
        <taxon>Populus</taxon>
    </lineage>
</organism>
<sequence length="88" mass="9706">MPVLDFIRSREPKVAHTVHDEAHSAKFSPHEDPSPSINLGIDFYRDGVSVLCAVYVEKSLIVLAAPQIEKCVCGKITYCVSRTIDFSG</sequence>
<proteinExistence type="predicted"/>
<name>A0A8X7YSA9_POPTO</name>
<reference evidence="1" key="1">
    <citation type="journal article" date="2020" name="bioRxiv">
        <title>Hybrid origin of Populus tomentosa Carr. identified through genome sequencing and phylogenomic analysis.</title>
        <authorList>
            <person name="An X."/>
            <person name="Gao K."/>
            <person name="Chen Z."/>
            <person name="Li J."/>
            <person name="Yang X."/>
            <person name="Yang X."/>
            <person name="Zhou J."/>
            <person name="Guo T."/>
            <person name="Zhao T."/>
            <person name="Huang S."/>
            <person name="Miao D."/>
            <person name="Khan W.U."/>
            <person name="Rao P."/>
            <person name="Ye M."/>
            <person name="Lei B."/>
            <person name="Liao W."/>
            <person name="Wang J."/>
            <person name="Ji L."/>
            <person name="Li Y."/>
            <person name="Guo B."/>
            <person name="Mustafa N.S."/>
            <person name="Li S."/>
            <person name="Yun Q."/>
            <person name="Keller S.R."/>
            <person name="Mao J."/>
            <person name="Zhang R."/>
            <person name="Strauss S.H."/>
        </authorList>
    </citation>
    <scope>NUCLEOTIDE SEQUENCE</scope>
    <source>
        <strain evidence="1">GM15</strain>
        <tissue evidence="1">Leaf</tissue>
    </source>
</reference>
<comment type="caution">
    <text evidence="1">The sequence shown here is derived from an EMBL/GenBank/DDBJ whole genome shotgun (WGS) entry which is preliminary data.</text>
</comment>
<gene>
    <name evidence="1" type="ORF">POTOM_039772</name>
</gene>
<evidence type="ECO:0000313" key="1">
    <source>
        <dbReference type="EMBL" id="KAG6756344.1"/>
    </source>
</evidence>